<sequence>MSSNVLYLFFKNYQNLKFDLKLPFANLEGIVPLGSSERPSAFFSASLLSKTVVNFCCDSLGLLESTLCINPVLHFFVFRSGWNGDLTHFSSAWKKSWRNICMMCKKKLNSEQQTIKSVWRTVLRDVLKRFLSVLKRILHVLVSRFLKSNPNNMNFLTFQIRFLGVKNVNKRFHLIKLNFLKIFLSTSSPSI</sequence>
<evidence type="ECO:0000313" key="1">
    <source>
        <dbReference type="EMBL" id="RNA01265.1"/>
    </source>
</evidence>
<evidence type="ECO:0000313" key="2">
    <source>
        <dbReference type="Proteomes" id="UP000276133"/>
    </source>
</evidence>
<dbReference type="EMBL" id="REGN01009389">
    <property type="protein sequence ID" value="RNA01265.1"/>
    <property type="molecule type" value="Genomic_DNA"/>
</dbReference>
<comment type="caution">
    <text evidence="1">The sequence shown here is derived from an EMBL/GenBank/DDBJ whole genome shotgun (WGS) entry which is preliminary data.</text>
</comment>
<organism evidence="1 2">
    <name type="scientific">Brachionus plicatilis</name>
    <name type="common">Marine rotifer</name>
    <name type="synonym">Brachionus muelleri</name>
    <dbReference type="NCBI Taxonomy" id="10195"/>
    <lineage>
        <taxon>Eukaryota</taxon>
        <taxon>Metazoa</taxon>
        <taxon>Spiralia</taxon>
        <taxon>Gnathifera</taxon>
        <taxon>Rotifera</taxon>
        <taxon>Eurotatoria</taxon>
        <taxon>Monogononta</taxon>
        <taxon>Pseudotrocha</taxon>
        <taxon>Ploima</taxon>
        <taxon>Brachionidae</taxon>
        <taxon>Brachionus</taxon>
    </lineage>
</organism>
<dbReference type="Proteomes" id="UP000276133">
    <property type="component" value="Unassembled WGS sequence"/>
</dbReference>
<reference evidence="1 2" key="1">
    <citation type="journal article" date="2018" name="Sci. Rep.">
        <title>Genomic signatures of local adaptation to the degree of environmental predictability in rotifers.</title>
        <authorList>
            <person name="Franch-Gras L."/>
            <person name="Hahn C."/>
            <person name="Garcia-Roger E.M."/>
            <person name="Carmona M.J."/>
            <person name="Serra M."/>
            <person name="Gomez A."/>
        </authorList>
    </citation>
    <scope>NUCLEOTIDE SEQUENCE [LARGE SCALE GENOMIC DNA]</scope>
    <source>
        <strain evidence="1">HYR1</strain>
    </source>
</reference>
<name>A0A3M7PR84_BRAPC</name>
<proteinExistence type="predicted"/>
<dbReference type="AlphaFoldDB" id="A0A3M7PR84"/>
<accession>A0A3M7PR84</accession>
<gene>
    <name evidence="1" type="ORF">BpHYR1_019968</name>
</gene>
<protein>
    <submittedName>
        <fullName evidence="1">Uncharacterized protein</fullName>
    </submittedName>
</protein>
<keyword evidence="2" id="KW-1185">Reference proteome</keyword>